<comment type="caution">
    <text evidence="1">The sequence shown here is derived from an EMBL/GenBank/DDBJ whole genome shotgun (WGS) entry which is preliminary data.</text>
</comment>
<protein>
    <submittedName>
        <fullName evidence="1">Uncharacterized protein</fullName>
    </submittedName>
</protein>
<accession>A0A8J3ZQU6</accession>
<sequence length="86" mass="8944">MLPACNRGSPPTTRVLVVAAQLAVPRPVVAGPSAALWYELPVVRPGLWLWTGPNGCGSVAGVRLFRDVLAPGDVGRGDGIPVTAFR</sequence>
<dbReference type="RefSeq" id="WP_203925864.1">
    <property type="nucleotide sequence ID" value="NZ_BOPH01000010.1"/>
</dbReference>
<evidence type="ECO:0000313" key="1">
    <source>
        <dbReference type="EMBL" id="GIJ65871.1"/>
    </source>
</evidence>
<dbReference type="Proteomes" id="UP000635606">
    <property type="component" value="Unassembled WGS sequence"/>
</dbReference>
<dbReference type="AlphaFoldDB" id="A0A8J3ZQU6"/>
<dbReference type="EMBL" id="BOPH01000010">
    <property type="protein sequence ID" value="GIJ65871.1"/>
    <property type="molecule type" value="Genomic_DNA"/>
</dbReference>
<name>A0A8J3ZQU6_9ACTN</name>
<keyword evidence="2" id="KW-1185">Reference proteome</keyword>
<evidence type="ECO:0000313" key="2">
    <source>
        <dbReference type="Proteomes" id="UP000635606"/>
    </source>
</evidence>
<proteinExistence type="predicted"/>
<organism evidence="1 2">
    <name type="scientific">Virgisporangium ochraceum</name>
    <dbReference type="NCBI Taxonomy" id="65505"/>
    <lineage>
        <taxon>Bacteria</taxon>
        <taxon>Bacillati</taxon>
        <taxon>Actinomycetota</taxon>
        <taxon>Actinomycetes</taxon>
        <taxon>Micromonosporales</taxon>
        <taxon>Micromonosporaceae</taxon>
        <taxon>Virgisporangium</taxon>
    </lineage>
</organism>
<reference evidence="1" key="1">
    <citation type="submission" date="2021-01" db="EMBL/GenBank/DDBJ databases">
        <title>Whole genome shotgun sequence of Virgisporangium ochraceum NBRC 16418.</title>
        <authorList>
            <person name="Komaki H."/>
            <person name="Tamura T."/>
        </authorList>
    </citation>
    <scope>NUCLEOTIDE SEQUENCE</scope>
    <source>
        <strain evidence="1">NBRC 16418</strain>
    </source>
</reference>
<gene>
    <name evidence="1" type="ORF">Voc01_007880</name>
</gene>